<organism evidence="3 4">
    <name type="scientific">Salmonirosea aquatica</name>
    <dbReference type="NCBI Taxonomy" id="2654236"/>
    <lineage>
        <taxon>Bacteria</taxon>
        <taxon>Pseudomonadati</taxon>
        <taxon>Bacteroidota</taxon>
        <taxon>Cytophagia</taxon>
        <taxon>Cytophagales</taxon>
        <taxon>Spirosomataceae</taxon>
        <taxon>Salmonirosea</taxon>
    </lineage>
</organism>
<name>A0A7C9FYM6_9BACT</name>
<reference evidence="3 4" key="1">
    <citation type="submission" date="2019-10" db="EMBL/GenBank/DDBJ databases">
        <title>Draft Genome Sequence of Cytophagaceae sp. SJW1-29.</title>
        <authorList>
            <person name="Choi A."/>
        </authorList>
    </citation>
    <scope>NUCLEOTIDE SEQUENCE [LARGE SCALE GENOMIC DNA]</scope>
    <source>
        <strain evidence="3 4">SJW1-29</strain>
    </source>
</reference>
<dbReference type="InterPro" id="IPR051199">
    <property type="entry name" value="LPS_LOS_Heptosyltrfase"/>
</dbReference>
<dbReference type="GO" id="GO:0009244">
    <property type="term" value="P:lipopolysaccharide core region biosynthetic process"/>
    <property type="evidence" value="ECO:0007669"/>
    <property type="project" value="TreeGrafter"/>
</dbReference>
<evidence type="ECO:0000313" key="3">
    <source>
        <dbReference type="EMBL" id="MPR32868.1"/>
    </source>
</evidence>
<dbReference type="EMBL" id="WHLY01000002">
    <property type="protein sequence ID" value="MPR32868.1"/>
    <property type="molecule type" value="Genomic_DNA"/>
</dbReference>
<dbReference type="Gene3D" id="3.40.50.2000">
    <property type="entry name" value="Glycogen Phosphorylase B"/>
    <property type="match status" value="2"/>
</dbReference>
<dbReference type="SUPFAM" id="SSF53756">
    <property type="entry name" value="UDP-Glycosyltransferase/glycogen phosphorylase"/>
    <property type="match status" value="1"/>
</dbReference>
<gene>
    <name evidence="3" type="ORF">GBK04_05730</name>
</gene>
<dbReference type="RefSeq" id="WP_152757680.1">
    <property type="nucleotide sequence ID" value="NZ_WHLY01000002.1"/>
</dbReference>
<keyword evidence="2 3" id="KW-0808">Transferase</keyword>
<dbReference type="PANTHER" id="PTHR30160:SF1">
    <property type="entry name" value="LIPOPOLYSACCHARIDE 1,2-N-ACETYLGLUCOSAMINETRANSFERASE-RELATED"/>
    <property type="match status" value="1"/>
</dbReference>
<dbReference type="PANTHER" id="PTHR30160">
    <property type="entry name" value="TETRAACYLDISACCHARIDE 4'-KINASE-RELATED"/>
    <property type="match status" value="1"/>
</dbReference>
<dbReference type="Proteomes" id="UP000479293">
    <property type="component" value="Unassembled WGS sequence"/>
</dbReference>
<comment type="caution">
    <text evidence="3">The sequence shown here is derived from an EMBL/GenBank/DDBJ whole genome shotgun (WGS) entry which is preliminary data.</text>
</comment>
<dbReference type="GO" id="GO:0008713">
    <property type="term" value="F:ADP-heptose-lipopolysaccharide heptosyltransferase activity"/>
    <property type="evidence" value="ECO:0007669"/>
    <property type="project" value="TreeGrafter"/>
</dbReference>
<dbReference type="Pfam" id="PF01075">
    <property type="entry name" value="Glyco_transf_9"/>
    <property type="match status" value="1"/>
</dbReference>
<evidence type="ECO:0000256" key="2">
    <source>
        <dbReference type="ARBA" id="ARBA00022679"/>
    </source>
</evidence>
<dbReference type="AlphaFoldDB" id="A0A7C9FYM6"/>
<evidence type="ECO:0000313" key="4">
    <source>
        <dbReference type="Proteomes" id="UP000479293"/>
    </source>
</evidence>
<protein>
    <submittedName>
        <fullName evidence="3">ADP-heptose--LPS heptosyltransferase</fullName>
    </submittedName>
</protein>
<evidence type="ECO:0000256" key="1">
    <source>
        <dbReference type="ARBA" id="ARBA00022676"/>
    </source>
</evidence>
<dbReference type="CDD" id="cd03789">
    <property type="entry name" value="GT9_LPS_heptosyltransferase"/>
    <property type="match status" value="1"/>
</dbReference>
<dbReference type="GO" id="GO:0005829">
    <property type="term" value="C:cytosol"/>
    <property type="evidence" value="ECO:0007669"/>
    <property type="project" value="TreeGrafter"/>
</dbReference>
<accession>A0A7C9FYM6</accession>
<sequence>MTLQAFIALWTHRYHKYSHIAKAHLRAYWAWLYFCWKKRNFEKGKPLIAIIRTEHFGDIVAAEPLARHIRALYPSAHIVWFVKPAYRELIDTNPAIDESFPEFCVTQRCVLLRTGVFGQVFELQFRNNNHCPTCQVFLENPTALARGINVHTYFNFGNLLEVFAQTAGLTLPTDDQPRLYLQDRHRQKVDSLHLPSDFVVIHCQSNYAPKDWPAGRWEALIEQLSTRYPFAIMEVGLRSNLSVSSPAYRNLCGQLSILETAEVIRRARYFIGLDSGPSHLANAVGTFGFILMGSLNEFPAYNPYSGAYGRQQNCVLIRREGQPCAQLPLEVVQEAIDRKLEVASYKTT</sequence>
<proteinExistence type="predicted"/>
<keyword evidence="1" id="KW-0328">Glycosyltransferase</keyword>
<dbReference type="InterPro" id="IPR002201">
    <property type="entry name" value="Glyco_trans_9"/>
</dbReference>
<keyword evidence="4" id="KW-1185">Reference proteome</keyword>